<organism evidence="1 2">
    <name type="scientific">Smittium culicis</name>
    <dbReference type="NCBI Taxonomy" id="133412"/>
    <lineage>
        <taxon>Eukaryota</taxon>
        <taxon>Fungi</taxon>
        <taxon>Fungi incertae sedis</taxon>
        <taxon>Zoopagomycota</taxon>
        <taxon>Kickxellomycotina</taxon>
        <taxon>Harpellomycetes</taxon>
        <taxon>Harpellales</taxon>
        <taxon>Legeriomycetaceae</taxon>
        <taxon>Smittium</taxon>
    </lineage>
</organism>
<reference evidence="2" key="1">
    <citation type="submission" date="2017-01" db="EMBL/GenBank/DDBJ databases">
        <authorList>
            <person name="Wang Y."/>
            <person name="White M."/>
            <person name="Kvist S."/>
            <person name="Moncalvo J.-M."/>
        </authorList>
    </citation>
    <scope>NUCLEOTIDE SEQUENCE [LARGE SCALE GENOMIC DNA]</scope>
    <source>
        <strain evidence="2">ID-206-W2</strain>
    </source>
</reference>
<dbReference type="OrthoDB" id="10448102at2759"/>
<keyword evidence="2" id="KW-1185">Reference proteome</keyword>
<proteinExistence type="predicted"/>
<dbReference type="Proteomes" id="UP000187429">
    <property type="component" value="Unassembled WGS sequence"/>
</dbReference>
<sequence>MFNCDYVAIDDRDICVNLPAKDFEFRYCESFYNYQEIKSSSADEKLKGKPHSSKAGVKKKKRIDDILPKNNVAKEEIRDSSGDRSSTLVKRMENVFKFKSILDDENGSKKPKSALCNSFFDKDTEILYGSNKDSSSGSFDINRKSNTEFCPEKYYNKTKKLDAKNKFKLFLEKNGHYKFNLDKTKNEKEAVEKCGIFQDEIQLKLLSETHKIHFAKNQGSLTNEINAIAGNTSEKRKNYISKNESVTGKNSEDKTRSNFETRHRISECLEYMIYGHIAHIFYHTIKVHLYQTELVRVSNYKLHSGRIKKAKIKCMSSVLKKEKFYNWCNANVPTNYWHHSITPFKIHSYVILLNTEFCLTKRANLIEFGYCNYINVKYGDNAPSKEKVRQYHLDINNEESSSITDDNLENMDRYEINIMNSTAGNNSKDFDTVCSDVDISRDSKNQHYGRNDQLGTEKNTQFRIVIDGLLPGIKNMYFHNSNNICFLYDMLNRLLKLKNRQMQFYNCSNKFEYVKCPKPCLHTCSGACNHEECINLENEKAGFMFKENASKNIISDKKNSGEKECLQKLHSKCCADLQKLHAKMKEFSISENDVYPWIVPKYLGFFKFDCCLLSNCSIINVDEYVE</sequence>
<dbReference type="EMBL" id="LSSM01007617">
    <property type="protein sequence ID" value="OMJ07604.1"/>
    <property type="molecule type" value="Genomic_DNA"/>
</dbReference>
<gene>
    <name evidence="1" type="ORF">AYI69_g11400</name>
</gene>
<comment type="caution">
    <text evidence="1">The sequence shown here is derived from an EMBL/GenBank/DDBJ whole genome shotgun (WGS) entry which is preliminary data.</text>
</comment>
<name>A0A1R1WZ20_9FUNG</name>
<dbReference type="AlphaFoldDB" id="A0A1R1WZ20"/>
<accession>A0A1R1WZ20</accession>
<evidence type="ECO:0000313" key="2">
    <source>
        <dbReference type="Proteomes" id="UP000187429"/>
    </source>
</evidence>
<evidence type="ECO:0000313" key="1">
    <source>
        <dbReference type="EMBL" id="OMJ07604.1"/>
    </source>
</evidence>
<protein>
    <submittedName>
        <fullName evidence="1">Uncharacterized protein</fullName>
    </submittedName>
</protein>